<dbReference type="GO" id="GO:0007166">
    <property type="term" value="P:cell surface receptor signaling pathway"/>
    <property type="evidence" value="ECO:0007669"/>
    <property type="project" value="InterPro"/>
</dbReference>
<sequence length="619" mass="69783">MAEPVVAAVAVGVLVKLCEEAVERILPIIVDAAAKFGQERTEGLHDRVDSIAKILKEFQNLNRVDEAGEVKERLEQVVARVVALEAKLKEAREEAVKWDKKSALKKLLKKDPRKHRFKDIDRDLIFAFTELTHARVAYLEAKVEGLESGQRSTTAQIKTLLTEYETTGKTAQIAQLFDDDHVMESAAQSCETEGDAQLLRYNKRLMTFLKDQLEPVRKLLSEPLVRPVCISEATWHQSMDLVKKELARGDLLIDRHRVQFCLKTFYSTADAKRAVERICGTLKAIVGGWAKDIREQREVHIEEKANDTDYEADQEDLCNKLAWILNGAPFDFEAAQLAEWENVRKQHEERMKRLKLVKEDVIVWQKKVAEGTWEATYCGQKVTVKWLDSDSPSAPTEGEDLDIISFAKLLAEIMKREDLNTPYVAPIYGVTKSGRLVFGRSDTSLRQWLRQDRRIGWPSKTKVLLEAALGLEFVHEHDCVHSIVNSESFLMFDNSTVKIADFSCALDKEDVKTLSARSLNRPVRYIAPEIFEGRRHSSQSDTYSFGVVMHEVASGQTPYGVTASDNEIMAAKLSGQAPCIVPSDCPPGLASLMQECCSLHPTARPTMQMVRLQLDAAAK</sequence>
<evidence type="ECO:0000313" key="3">
    <source>
        <dbReference type="EMBL" id="CAD7703478.1"/>
    </source>
</evidence>
<dbReference type="Proteomes" id="UP000708148">
    <property type="component" value="Unassembled WGS sequence"/>
</dbReference>
<dbReference type="InterPro" id="IPR000719">
    <property type="entry name" value="Prot_kinase_dom"/>
</dbReference>
<dbReference type="InterPro" id="IPR011009">
    <property type="entry name" value="Kinase-like_dom_sf"/>
</dbReference>
<accession>A0A8S1J8I6</accession>
<dbReference type="PROSITE" id="PS50011">
    <property type="entry name" value="PROTEIN_KINASE_DOM"/>
    <property type="match status" value="1"/>
</dbReference>
<dbReference type="InterPro" id="IPR036537">
    <property type="entry name" value="Adaptor_Cbl_N_dom_sf"/>
</dbReference>
<keyword evidence="1" id="KW-0175">Coiled coil</keyword>
<name>A0A8S1J8I6_9CHLO</name>
<gene>
    <name evidence="3" type="ORF">OSTQU699_LOCUS8835</name>
</gene>
<evidence type="ECO:0000259" key="2">
    <source>
        <dbReference type="PROSITE" id="PS50011"/>
    </source>
</evidence>
<dbReference type="Gene3D" id="1.20.930.20">
    <property type="entry name" value="Adaptor protein Cbl, N-terminal domain"/>
    <property type="match status" value="1"/>
</dbReference>
<dbReference type="GO" id="GO:0004674">
    <property type="term" value="F:protein serine/threonine kinase activity"/>
    <property type="evidence" value="ECO:0007669"/>
    <property type="project" value="TreeGrafter"/>
</dbReference>
<evidence type="ECO:0000313" key="4">
    <source>
        <dbReference type="Proteomes" id="UP000708148"/>
    </source>
</evidence>
<dbReference type="EMBL" id="CAJHUC010002252">
    <property type="protein sequence ID" value="CAD7703478.1"/>
    <property type="molecule type" value="Genomic_DNA"/>
</dbReference>
<dbReference type="InterPro" id="IPR051681">
    <property type="entry name" value="Ser/Thr_Kinases-Pseudokinases"/>
</dbReference>
<proteinExistence type="predicted"/>
<dbReference type="Pfam" id="PF07714">
    <property type="entry name" value="PK_Tyr_Ser-Thr"/>
    <property type="match status" value="1"/>
</dbReference>
<dbReference type="InterPro" id="IPR001245">
    <property type="entry name" value="Ser-Thr/Tyr_kinase_cat_dom"/>
</dbReference>
<feature type="domain" description="Protein kinase" evidence="2">
    <location>
        <begin position="340"/>
        <end position="619"/>
    </location>
</feature>
<dbReference type="GO" id="GO:0005524">
    <property type="term" value="F:ATP binding"/>
    <property type="evidence" value="ECO:0007669"/>
    <property type="project" value="InterPro"/>
</dbReference>
<dbReference type="PANTHER" id="PTHR44329">
    <property type="entry name" value="SERINE/THREONINE-PROTEIN KINASE TNNI3K-RELATED"/>
    <property type="match status" value="1"/>
</dbReference>
<dbReference type="SUPFAM" id="SSF56112">
    <property type="entry name" value="Protein kinase-like (PK-like)"/>
    <property type="match status" value="1"/>
</dbReference>
<reference evidence="3" key="1">
    <citation type="submission" date="2020-12" db="EMBL/GenBank/DDBJ databases">
        <authorList>
            <person name="Iha C."/>
        </authorList>
    </citation>
    <scope>NUCLEOTIDE SEQUENCE</scope>
</reference>
<dbReference type="OrthoDB" id="4062651at2759"/>
<organism evidence="3 4">
    <name type="scientific">Ostreobium quekettii</name>
    <dbReference type="NCBI Taxonomy" id="121088"/>
    <lineage>
        <taxon>Eukaryota</taxon>
        <taxon>Viridiplantae</taxon>
        <taxon>Chlorophyta</taxon>
        <taxon>core chlorophytes</taxon>
        <taxon>Ulvophyceae</taxon>
        <taxon>TCBD clade</taxon>
        <taxon>Bryopsidales</taxon>
        <taxon>Ostreobineae</taxon>
        <taxon>Ostreobiaceae</taxon>
        <taxon>Ostreobium</taxon>
    </lineage>
</organism>
<evidence type="ECO:0000256" key="1">
    <source>
        <dbReference type="SAM" id="Coils"/>
    </source>
</evidence>
<dbReference type="Gene3D" id="1.10.510.10">
    <property type="entry name" value="Transferase(Phosphotransferase) domain 1"/>
    <property type="match status" value="1"/>
</dbReference>
<dbReference type="AlphaFoldDB" id="A0A8S1J8I6"/>
<protein>
    <recommendedName>
        <fullName evidence="2">Protein kinase domain-containing protein</fullName>
    </recommendedName>
</protein>
<keyword evidence="4" id="KW-1185">Reference proteome</keyword>
<feature type="coiled-coil region" evidence="1">
    <location>
        <begin position="67"/>
        <end position="101"/>
    </location>
</feature>
<comment type="caution">
    <text evidence="3">The sequence shown here is derived from an EMBL/GenBank/DDBJ whole genome shotgun (WGS) entry which is preliminary data.</text>
</comment>